<dbReference type="EMBL" id="JABCRI010000001">
    <property type="protein sequence ID" value="KAF8414170.1"/>
    <property type="molecule type" value="Genomic_DNA"/>
</dbReference>
<dbReference type="OMA" id="KVMTDNP"/>
<comment type="caution">
    <text evidence="2">The sequence shown here is derived from an EMBL/GenBank/DDBJ whole genome shotgun (WGS) entry which is preliminary data.</text>
</comment>
<accession>A0A834ZUN4</accession>
<dbReference type="PANTHER" id="PTHR13844">
    <property type="entry name" value="SWI/SNF-RELATED MATRIX-ASSOCIATED ACTIN-DEPENDENT REGULATOR OF CHROMATIN SUBFAMILY D"/>
    <property type="match status" value="1"/>
</dbReference>
<feature type="domain" description="DM2" evidence="1">
    <location>
        <begin position="19"/>
        <end position="97"/>
    </location>
</feature>
<dbReference type="InterPro" id="IPR003121">
    <property type="entry name" value="SWIB_MDM2_domain"/>
</dbReference>
<dbReference type="Gene3D" id="1.10.245.10">
    <property type="entry name" value="SWIB/MDM2 domain"/>
    <property type="match status" value="1"/>
</dbReference>
<organism evidence="2 3">
    <name type="scientific">Tetracentron sinense</name>
    <name type="common">Spur-leaf</name>
    <dbReference type="NCBI Taxonomy" id="13715"/>
    <lineage>
        <taxon>Eukaryota</taxon>
        <taxon>Viridiplantae</taxon>
        <taxon>Streptophyta</taxon>
        <taxon>Embryophyta</taxon>
        <taxon>Tracheophyta</taxon>
        <taxon>Spermatophyta</taxon>
        <taxon>Magnoliopsida</taxon>
        <taxon>Trochodendrales</taxon>
        <taxon>Trochodendraceae</taxon>
        <taxon>Tetracentron</taxon>
    </lineage>
</organism>
<sequence>MLPQQAKKAIAGSPKKLANLIDLVNLPSTLREFVGQSQISRLGCFMHVWSYIKTNNLQDPNNRNVVNCDEELRSILLGKPQVELSELPMLIKLHFPKEPK</sequence>
<name>A0A834ZUN4_TETSI</name>
<reference evidence="2 3" key="1">
    <citation type="submission" date="2020-04" db="EMBL/GenBank/DDBJ databases">
        <title>Plant Genome Project.</title>
        <authorList>
            <person name="Zhang R.-G."/>
        </authorList>
    </citation>
    <scope>NUCLEOTIDE SEQUENCE [LARGE SCALE GENOMIC DNA]</scope>
    <source>
        <strain evidence="2">YNK0</strain>
        <tissue evidence="2">Leaf</tissue>
    </source>
</reference>
<protein>
    <recommendedName>
        <fullName evidence="1">DM2 domain-containing protein</fullName>
    </recommendedName>
</protein>
<dbReference type="OrthoDB" id="10251073at2759"/>
<dbReference type="AlphaFoldDB" id="A0A834ZUN4"/>
<gene>
    <name evidence="2" type="ORF">HHK36_002169</name>
</gene>
<dbReference type="Proteomes" id="UP000655225">
    <property type="component" value="Unassembled WGS sequence"/>
</dbReference>
<evidence type="ECO:0000313" key="2">
    <source>
        <dbReference type="EMBL" id="KAF8414170.1"/>
    </source>
</evidence>
<dbReference type="InterPro" id="IPR019835">
    <property type="entry name" value="SWIB_domain"/>
</dbReference>
<proteinExistence type="predicted"/>
<dbReference type="InterPro" id="IPR036885">
    <property type="entry name" value="SWIB_MDM2_dom_sf"/>
</dbReference>
<evidence type="ECO:0000313" key="3">
    <source>
        <dbReference type="Proteomes" id="UP000655225"/>
    </source>
</evidence>
<dbReference type="CDD" id="cd10567">
    <property type="entry name" value="SWIB-MDM2_like"/>
    <property type="match status" value="1"/>
</dbReference>
<evidence type="ECO:0000259" key="1">
    <source>
        <dbReference type="PROSITE" id="PS51925"/>
    </source>
</evidence>
<dbReference type="SUPFAM" id="SSF47592">
    <property type="entry name" value="SWIB/MDM2 domain"/>
    <property type="match status" value="1"/>
</dbReference>
<dbReference type="Pfam" id="PF02201">
    <property type="entry name" value="SWIB"/>
    <property type="match status" value="1"/>
</dbReference>
<dbReference type="SMART" id="SM00151">
    <property type="entry name" value="SWIB"/>
    <property type="match status" value="1"/>
</dbReference>
<keyword evidence="3" id="KW-1185">Reference proteome</keyword>
<dbReference type="PROSITE" id="PS51925">
    <property type="entry name" value="SWIB_MDM2"/>
    <property type="match status" value="1"/>
</dbReference>